<protein>
    <recommendedName>
        <fullName evidence="3">Terminase</fullName>
    </recommendedName>
</protein>
<dbReference type="RefSeq" id="WP_345271777.1">
    <property type="nucleotide sequence ID" value="NZ_BAABIM010000005.1"/>
</dbReference>
<dbReference type="InterPro" id="IPR005021">
    <property type="entry name" value="Terminase_largesu-like"/>
</dbReference>
<evidence type="ECO:0000313" key="2">
    <source>
        <dbReference type="Proteomes" id="UP001500621"/>
    </source>
</evidence>
<comment type="caution">
    <text evidence="1">The sequence shown here is derived from an EMBL/GenBank/DDBJ whole genome shotgun (WGS) entry which is preliminary data.</text>
</comment>
<dbReference type="Proteomes" id="UP001500621">
    <property type="component" value="Unassembled WGS sequence"/>
</dbReference>
<evidence type="ECO:0000313" key="1">
    <source>
        <dbReference type="EMBL" id="GAA4698324.1"/>
    </source>
</evidence>
<name>A0ABP8X1V0_9ACTN</name>
<dbReference type="PANTHER" id="PTHR41287:SF1">
    <property type="entry name" value="PROTEIN YMFN"/>
    <property type="match status" value="1"/>
</dbReference>
<organism evidence="1 2">
    <name type="scientific">Nocardioides nanhaiensis</name>
    <dbReference type="NCBI Taxonomy" id="1476871"/>
    <lineage>
        <taxon>Bacteria</taxon>
        <taxon>Bacillati</taxon>
        <taxon>Actinomycetota</taxon>
        <taxon>Actinomycetes</taxon>
        <taxon>Propionibacteriales</taxon>
        <taxon>Nocardioidaceae</taxon>
        <taxon>Nocardioides</taxon>
    </lineage>
</organism>
<dbReference type="Gene3D" id="3.40.50.300">
    <property type="entry name" value="P-loop containing nucleotide triphosphate hydrolases"/>
    <property type="match status" value="1"/>
</dbReference>
<keyword evidence="2" id="KW-1185">Reference proteome</keyword>
<accession>A0ABP8X1V0</accession>
<sequence length="472" mass="51036">MAPLLGSETPRLWTQPLRELTPDTSKGFEVIDFAERFCRIQLMPWQKWWLIHALELLPSGEFRFRILLTLISRQNGKTELLKIVSLWFMYSGRARLVLGVAQNLSIARESWEGALEYIEANPSLAKMHATTRRGAGDYQFLLSNQARYKITAANGKAGRGLTVDLLILDELREQKSEDAWKALSATTAASGGLILPITNAGEQASVVLNSLRDMALTSTDESTGIFEWSAPDGAEITDRAAWAQANPGLGHTITERVLASAAATMSPGAFRTEHLCQRVDTINTALDLQAWQGCADPQLTLDGLRDRVAVCLDVSPNHSHVSLVAAAVGQDGRVRVDVVAAWDSPDAARQALPGLLERVSPRSFGWFPGGPAAALAADLRTVADAREIKSSDVAATCMGFAEQVMSRRLMHRSDPLLNAHAAMAVAMPSGDGWRFARRDSGNVDAVYAAAGAVHLARTLAPSVGKPRIIVAA</sequence>
<dbReference type="InterPro" id="IPR027417">
    <property type="entry name" value="P-loop_NTPase"/>
</dbReference>
<evidence type="ECO:0008006" key="3">
    <source>
        <dbReference type="Google" id="ProtNLM"/>
    </source>
</evidence>
<proteinExistence type="predicted"/>
<dbReference type="EMBL" id="BAABIM010000005">
    <property type="protein sequence ID" value="GAA4698324.1"/>
    <property type="molecule type" value="Genomic_DNA"/>
</dbReference>
<dbReference type="PANTHER" id="PTHR41287">
    <property type="match status" value="1"/>
</dbReference>
<gene>
    <name evidence="1" type="ORF">GCM10023226_41110</name>
</gene>
<reference evidence="2" key="1">
    <citation type="journal article" date="2019" name="Int. J. Syst. Evol. Microbiol.">
        <title>The Global Catalogue of Microorganisms (GCM) 10K type strain sequencing project: providing services to taxonomists for standard genome sequencing and annotation.</title>
        <authorList>
            <consortium name="The Broad Institute Genomics Platform"/>
            <consortium name="The Broad Institute Genome Sequencing Center for Infectious Disease"/>
            <person name="Wu L."/>
            <person name="Ma J."/>
        </authorList>
    </citation>
    <scope>NUCLEOTIDE SEQUENCE [LARGE SCALE GENOMIC DNA]</scope>
    <source>
        <strain evidence="2">JCM 18127</strain>
    </source>
</reference>